<reference evidence="3" key="1">
    <citation type="journal article" date="2019" name="Int. J. Syst. Evol. Microbiol.">
        <title>The Global Catalogue of Microorganisms (GCM) 10K type strain sequencing project: providing services to taxonomists for standard genome sequencing and annotation.</title>
        <authorList>
            <consortium name="The Broad Institute Genomics Platform"/>
            <consortium name="The Broad Institute Genome Sequencing Center for Infectious Disease"/>
            <person name="Wu L."/>
            <person name="Ma J."/>
        </authorList>
    </citation>
    <scope>NUCLEOTIDE SEQUENCE [LARGE SCALE GENOMIC DNA]</scope>
    <source>
        <strain evidence="3">CGMCC 1.5362</strain>
    </source>
</reference>
<organism evidence="2 3">
    <name type="scientific">Ornithinimicrobium pekingense</name>
    <dbReference type="NCBI Taxonomy" id="384677"/>
    <lineage>
        <taxon>Bacteria</taxon>
        <taxon>Bacillati</taxon>
        <taxon>Actinomycetota</taxon>
        <taxon>Actinomycetes</taxon>
        <taxon>Micrococcales</taxon>
        <taxon>Ornithinimicrobiaceae</taxon>
        <taxon>Ornithinimicrobium</taxon>
    </lineage>
</organism>
<name>A0ABQ2F6J7_9MICO</name>
<evidence type="ECO:0000256" key="1">
    <source>
        <dbReference type="SAM" id="MobiDB-lite"/>
    </source>
</evidence>
<protein>
    <recommendedName>
        <fullName evidence="4">Antitoxin</fullName>
    </recommendedName>
</protein>
<sequence length="137" mass="13361">MGFLDNVKKAAEQARHQAAELAGKHGSTIDDAIAKTGAAVDQRTGGRYADKIAKAEQAARTARGKVAGQEDGSTTGAGPVVPPSSTPPPPGPAAPPPPPGQGTPPPPPGGATPPPGPAAPPPPGPDTPPPPPPGQDR</sequence>
<dbReference type="EMBL" id="BMLB01000003">
    <property type="protein sequence ID" value="GGK67008.1"/>
    <property type="molecule type" value="Genomic_DNA"/>
</dbReference>
<feature type="region of interest" description="Disordered" evidence="1">
    <location>
        <begin position="55"/>
        <end position="137"/>
    </location>
</feature>
<gene>
    <name evidence="2" type="ORF">GCM10011509_14210</name>
</gene>
<dbReference type="Pfam" id="PF14013">
    <property type="entry name" value="MT0933_antitox"/>
    <property type="match status" value="1"/>
</dbReference>
<comment type="caution">
    <text evidence="2">The sequence shown here is derived from an EMBL/GenBank/DDBJ whole genome shotgun (WGS) entry which is preliminary data.</text>
</comment>
<feature type="compositionally biased region" description="Basic and acidic residues" evidence="1">
    <location>
        <begin position="1"/>
        <end position="18"/>
    </location>
</feature>
<feature type="compositionally biased region" description="Pro residues" evidence="1">
    <location>
        <begin position="80"/>
        <end position="137"/>
    </location>
</feature>
<evidence type="ECO:0008006" key="4">
    <source>
        <dbReference type="Google" id="ProtNLM"/>
    </source>
</evidence>
<keyword evidence="3" id="KW-1185">Reference proteome</keyword>
<feature type="region of interest" description="Disordered" evidence="1">
    <location>
        <begin position="1"/>
        <end position="29"/>
    </location>
</feature>
<dbReference type="Proteomes" id="UP000662111">
    <property type="component" value="Unassembled WGS sequence"/>
</dbReference>
<evidence type="ECO:0000313" key="2">
    <source>
        <dbReference type="EMBL" id="GGK67008.1"/>
    </source>
</evidence>
<dbReference type="InterPro" id="IPR028037">
    <property type="entry name" value="Antitoxin_Rv0909/MT0933"/>
</dbReference>
<proteinExistence type="predicted"/>
<evidence type="ECO:0000313" key="3">
    <source>
        <dbReference type="Proteomes" id="UP000662111"/>
    </source>
</evidence>
<accession>A0ABQ2F6J7</accession>